<feature type="domain" description="HTH luxR-type" evidence="3">
    <location>
        <begin position="872"/>
        <end position="929"/>
    </location>
</feature>
<dbReference type="InterPro" id="IPR036388">
    <property type="entry name" value="WH-like_DNA-bd_sf"/>
</dbReference>
<keyword evidence="1" id="KW-0812">Transmembrane</keyword>
<dbReference type="SMART" id="SM00421">
    <property type="entry name" value="HTH_LUXR"/>
    <property type="match status" value="1"/>
</dbReference>
<dbReference type="Gene3D" id="2.60.40.10">
    <property type="entry name" value="Immunoglobulins"/>
    <property type="match status" value="1"/>
</dbReference>
<keyword evidence="2" id="KW-0732">Signal</keyword>
<comment type="caution">
    <text evidence="4">The sequence shown here is derived from an EMBL/GenBank/DDBJ whole genome shotgun (WGS) entry which is preliminary data.</text>
</comment>
<dbReference type="InterPro" id="IPR013783">
    <property type="entry name" value="Ig-like_fold"/>
</dbReference>
<name>A0A2V3PNM8_9BACT</name>
<dbReference type="Gene3D" id="2.130.10.10">
    <property type="entry name" value="YVTN repeat-like/Quinoprotein amine dehydrogenase"/>
    <property type="match status" value="2"/>
</dbReference>
<dbReference type="EMBL" id="QICL01000013">
    <property type="protein sequence ID" value="PXV63548.1"/>
    <property type="molecule type" value="Genomic_DNA"/>
</dbReference>
<dbReference type="InterPro" id="IPR015943">
    <property type="entry name" value="WD40/YVTN_repeat-like_dom_sf"/>
</dbReference>
<dbReference type="Proteomes" id="UP000247973">
    <property type="component" value="Unassembled WGS sequence"/>
</dbReference>
<protein>
    <submittedName>
        <fullName evidence="4">YXYXY domain-containing protein</fullName>
    </submittedName>
</protein>
<evidence type="ECO:0000256" key="2">
    <source>
        <dbReference type="SAM" id="SignalP"/>
    </source>
</evidence>
<dbReference type="RefSeq" id="WP_110310874.1">
    <property type="nucleotide sequence ID" value="NZ_QICL01000013.1"/>
</dbReference>
<dbReference type="GO" id="GO:0003677">
    <property type="term" value="F:DNA binding"/>
    <property type="evidence" value="ECO:0007669"/>
    <property type="project" value="InterPro"/>
</dbReference>
<dbReference type="InterPro" id="IPR011123">
    <property type="entry name" value="Y_Y_Y"/>
</dbReference>
<feature type="signal peptide" evidence="2">
    <location>
        <begin position="1"/>
        <end position="22"/>
    </location>
</feature>
<evidence type="ECO:0000256" key="1">
    <source>
        <dbReference type="SAM" id="Phobius"/>
    </source>
</evidence>
<evidence type="ECO:0000313" key="4">
    <source>
        <dbReference type="EMBL" id="PXV63548.1"/>
    </source>
</evidence>
<dbReference type="InterPro" id="IPR000792">
    <property type="entry name" value="Tscrpt_reg_LuxR_C"/>
</dbReference>
<keyword evidence="5" id="KW-1185">Reference proteome</keyword>
<evidence type="ECO:0000313" key="5">
    <source>
        <dbReference type="Proteomes" id="UP000247973"/>
    </source>
</evidence>
<reference evidence="4 5" key="1">
    <citation type="submission" date="2018-03" db="EMBL/GenBank/DDBJ databases">
        <title>Genomic Encyclopedia of Archaeal and Bacterial Type Strains, Phase II (KMG-II): from individual species to whole genera.</title>
        <authorList>
            <person name="Goeker M."/>
        </authorList>
    </citation>
    <scope>NUCLEOTIDE SEQUENCE [LARGE SCALE GENOMIC DNA]</scope>
    <source>
        <strain evidence="4 5">DSM 100214</strain>
    </source>
</reference>
<dbReference type="InterPro" id="IPR016032">
    <property type="entry name" value="Sig_transdc_resp-reg_C-effctor"/>
</dbReference>
<evidence type="ECO:0000259" key="3">
    <source>
        <dbReference type="SMART" id="SM00421"/>
    </source>
</evidence>
<dbReference type="SUPFAM" id="SSF46894">
    <property type="entry name" value="C-terminal effector domain of the bipartite response regulators"/>
    <property type="match status" value="1"/>
</dbReference>
<feature type="chain" id="PRO_5015962023" evidence="2">
    <location>
        <begin position="23"/>
        <end position="932"/>
    </location>
</feature>
<dbReference type="Gene3D" id="1.10.10.10">
    <property type="entry name" value="Winged helix-like DNA-binding domain superfamily/Winged helix DNA-binding domain"/>
    <property type="match status" value="1"/>
</dbReference>
<dbReference type="Pfam" id="PF07495">
    <property type="entry name" value="Y_Y_Y"/>
    <property type="match status" value="1"/>
</dbReference>
<dbReference type="OrthoDB" id="1090267at2"/>
<proteinExistence type="predicted"/>
<keyword evidence="1" id="KW-1133">Transmembrane helix</keyword>
<gene>
    <name evidence="4" type="ORF">CLV62_11335</name>
</gene>
<sequence>MTRHIFLTLISVFILSYSVATANNPNIINFSRNDYHAGNKNWSLSEDEKGIMYIGNDLGLLEFDGIDWYLNKLHKADVVRAIYATSNQTIFTGGYEEFGRWDRDISGILKYTSLSDNLPGGRLHNDDIWRIWKKDNLVYFQSFKNIYIYDQNNVYKFPQEKNILFLMKVKDELWIQEMGGSLFKIVGNQYVKIPGSEIFSQTEVKTVLPTPDNKYIIGTSTMGLYIYNGSEFKVWNNNKALIDNNVNCGLAASNGNYYFGTILSGIYEVSPSGNITNHFNTETYLHNNTVLALYEDHSNNIWAGLDRGISCIQYLNGISCMTDPTGKIGAVYSAALYKGKLFIGTNQGVYYIEKNDLYSMNALSKFTLLPKTGGQIWNLNVIDDKLYCSHNQGLLIIDQNLSVTSPYTINTGVFYTMEKDKDHLLLGTYISLMSIDKKAQTLHILNEVQEPIKKVQTDHLNNVWLQHMNKGIYRTRLNDDFSKIESFKYYGHEDKQDIPYKLKLFKVGGRVAFLGNNKFYTYNDIEGTIVPEHALNECFSNIAGLKEVVNITPENFWIIGNDLIYNVIYADNKAQIKFIIDIGYKNFSMIDNYENIVTLDNDLSLICLDNGFLLCQNKVTAKNDPIAQPYFKSIKISNTNGESVYLDNNFNQISHSFNTIKFRFSTAETLTRNISFEYKLEGLDDQWHALRNQNSMTYERLPKGKYTFIVVATDRQGNKSEEIRFSFEILAPWHQSGWAVLAYCLLFIVFIASIILYIQYKYKKIHIKKLRLLETKRLNLINEHLQKEVEEKNAELLSQTSFIIQRNELILKIKNEVEEFSAKQNNKTLTPLYQKINTLLNSSLDSEEDWKTFLIKFEQKHTNFFKKIKETYPQLTANDLRLCACLKLNLDSKEIAALMNISVRAVENSRYRLRKKLDIPSHQHLNDFFLQI</sequence>
<feature type="transmembrane region" description="Helical" evidence="1">
    <location>
        <begin position="738"/>
        <end position="760"/>
    </location>
</feature>
<accession>A0A2V3PNM8</accession>
<dbReference type="GO" id="GO:0006355">
    <property type="term" value="P:regulation of DNA-templated transcription"/>
    <property type="evidence" value="ECO:0007669"/>
    <property type="project" value="InterPro"/>
</dbReference>
<keyword evidence="1" id="KW-0472">Membrane</keyword>
<dbReference type="SUPFAM" id="SSF63829">
    <property type="entry name" value="Calcium-dependent phosphotriesterase"/>
    <property type="match status" value="1"/>
</dbReference>
<organism evidence="4 5">
    <name type="scientific">Dysgonomonas alginatilytica</name>
    <dbReference type="NCBI Taxonomy" id="1605892"/>
    <lineage>
        <taxon>Bacteria</taxon>
        <taxon>Pseudomonadati</taxon>
        <taxon>Bacteroidota</taxon>
        <taxon>Bacteroidia</taxon>
        <taxon>Bacteroidales</taxon>
        <taxon>Dysgonomonadaceae</taxon>
        <taxon>Dysgonomonas</taxon>
    </lineage>
</organism>
<dbReference type="AlphaFoldDB" id="A0A2V3PNM8"/>